<evidence type="ECO:0000313" key="4">
    <source>
        <dbReference type="Proteomes" id="UP000677228"/>
    </source>
</evidence>
<accession>A0A8S2D7N9</accession>
<dbReference type="Proteomes" id="UP000682733">
    <property type="component" value="Unassembled WGS sequence"/>
</dbReference>
<dbReference type="Pfam" id="PF26215">
    <property type="entry name" value="HTH_animal"/>
    <property type="match status" value="1"/>
</dbReference>
<dbReference type="PANTHER" id="PTHR21301:SF10">
    <property type="entry name" value="REVERSE TRANSCRIPTASE DOMAIN-CONTAINING PROTEIN"/>
    <property type="match status" value="1"/>
</dbReference>
<feature type="domain" description="Helix-turn-helix" evidence="1">
    <location>
        <begin position="121"/>
        <end position="173"/>
    </location>
</feature>
<evidence type="ECO:0000313" key="3">
    <source>
        <dbReference type="EMBL" id="CAF3642669.1"/>
    </source>
</evidence>
<gene>
    <name evidence="2" type="ORF">OVA965_LOCUS7473</name>
    <name evidence="3" type="ORF">TMI583_LOCUS7468</name>
</gene>
<dbReference type="AlphaFoldDB" id="A0A8S2D7N9"/>
<protein>
    <recommendedName>
        <fullName evidence="1">Helix-turn-helix domain-containing protein</fullName>
    </recommendedName>
</protein>
<organism evidence="2 4">
    <name type="scientific">Didymodactylos carnosus</name>
    <dbReference type="NCBI Taxonomy" id="1234261"/>
    <lineage>
        <taxon>Eukaryota</taxon>
        <taxon>Metazoa</taxon>
        <taxon>Spiralia</taxon>
        <taxon>Gnathifera</taxon>
        <taxon>Rotifera</taxon>
        <taxon>Eurotatoria</taxon>
        <taxon>Bdelloidea</taxon>
        <taxon>Philodinida</taxon>
        <taxon>Philodinidae</taxon>
        <taxon>Didymodactylos</taxon>
    </lineage>
</organism>
<reference evidence="2" key="1">
    <citation type="submission" date="2021-02" db="EMBL/GenBank/DDBJ databases">
        <authorList>
            <person name="Nowell W R."/>
        </authorList>
    </citation>
    <scope>NUCLEOTIDE SEQUENCE</scope>
</reference>
<sequence>MWKNCLSRSKPYLISTKLQQKQIVGYGEHILFLRLQFVFTGQIFRFLEQNWKRYLDDCFLPWPFDNETLILFQKHLDFLDPNLNFILTGNGQEIPFLNVLVKNHQAKIETDIFYKLTNSFQYLHFKSSHPRATKRNIPYNLARNICLIVSDPCTRVLRLNELKEYLLARGYPSLLSDAIRKSYDNASSATTNQVAQRQRLAPLTFVSTYNPNNLDLFPFIRSLLPQMNTQDLLIRKLKEKEFRRKYHPSLNPDDED</sequence>
<evidence type="ECO:0000313" key="2">
    <source>
        <dbReference type="EMBL" id="CAF0857684.1"/>
    </source>
</evidence>
<name>A0A8S2D7N9_9BILA</name>
<proteinExistence type="predicted"/>
<dbReference type="EMBL" id="CAJOBA010002386">
    <property type="protein sequence ID" value="CAF3642669.1"/>
    <property type="molecule type" value="Genomic_DNA"/>
</dbReference>
<evidence type="ECO:0000259" key="1">
    <source>
        <dbReference type="Pfam" id="PF26215"/>
    </source>
</evidence>
<dbReference type="EMBL" id="CAJNOK010002386">
    <property type="protein sequence ID" value="CAF0857684.1"/>
    <property type="molecule type" value="Genomic_DNA"/>
</dbReference>
<dbReference type="Proteomes" id="UP000677228">
    <property type="component" value="Unassembled WGS sequence"/>
</dbReference>
<dbReference type="InterPro" id="IPR058912">
    <property type="entry name" value="HTH_animal"/>
</dbReference>
<comment type="caution">
    <text evidence="2">The sequence shown here is derived from an EMBL/GenBank/DDBJ whole genome shotgun (WGS) entry which is preliminary data.</text>
</comment>
<dbReference type="PANTHER" id="PTHR21301">
    <property type="entry name" value="REVERSE TRANSCRIPTASE"/>
    <property type="match status" value="1"/>
</dbReference>